<dbReference type="Proteomes" id="UP000244571">
    <property type="component" value="Chromosome"/>
</dbReference>
<keyword evidence="6" id="KW-1185">Reference proteome</keyword>
<sequence>MIDPQAQALMDTLAQQGVASVSQVGPELARQAYLVRKSISQPDPVEVGHVQDFAVPVKDADIRVRLYKPSTCIESPCGLTVYFHGGGFVIGSIETHDTLCRQLCEYSGHAVLSVDYRLAPEHPFPAAFDDSLEATRWAHSNAQMLGIDPARIAVAGDSAGGQLAAVVAMALRDDTTVRLAFQLLIYPITDAMMSHPSIRHNGTGYMLTEATLQAYYSHYWPDPSSRQDWRASPLLAKDLSGLPAAFVLTAGFDPLHDEGLAYADRLSRSGVPTQYLCFERQIHGFLPMGRVIDEANLAVGVCALALKNALN</sequence>
<evidence type="ECO:0000256" key="3">
    <source>
        <dbReference type="PROSITE-ProRule" id="PRU10038"/>
    </source>
</evidence>
<evidence type="ECO:0000313" key="6">
    <source>
        <dbReference type="Proteomes" id="UP000244571"/>
    </source>
</evidence>
<dbReference type="PANTHER" id="PTHR48081:SF8">
    <property type="entry name" value="ALPHA_BETA HYDROLASE FOLD-3 DOMAIN-CONTAINING PROTEIN-RELATED"/>
    <property type="match status" value="1"/>
</dbReference>
<dbReference type="PROSITE" id="PS01174">
    <property type="entry name" value="LIPASE_GDXG_SER"/>
    <property type="match status" value="1"/>
</dbReference>
<dbReference type="EMBL" id="CP028901">
    <property type="protein sequence ID" value="AWB33759.1"/>
    <property type="molecule type" value="Genomic_DNA"/>
</dbReference>
<dbReference type="RefSeq" id="WP_108621188.1">
    <property type="nucleotide sequence ID" value="NZ_CP028901.1"/>
</dbReference>
<evidence type="ECO:0000256" key="1">
    <source>
        <dbReference type="ARBA" id="ARBA00010515"/>
    </source>
</evidence>
<dbReference type="SUPFAM" id="SSF53474">
    <property type="entry name" value="alpha/beta-Hydrolases"/>
    <property type="match status" value="1"/>
</dbReference>
<dbReference type="GO" id="GO:0016787">
    <property type="term" value="F:hydrolase activity"/>
    <property type="evidence" value="ECO:0007669"/>
    <property type="project" value="UniProtKB-KW"/>
</dbReference>
<dbReference type="AlphaFoldDB" id="A0A2R4XJ65"/>
<organism evidence="5 6">
    <name type="scientific">Orrella marina</name>
    <dbReference type="NCBI Taxonomy" id="2163011"/>
    <lineage>
        <taxon>Bacteria</taxon>
        <taxon>Pseudomonadati</taxon>
        <taxon>Pseudomonadota</taxon>
        <taxon>Betaproteobacteria</taxon>
        <taxon>Burkholderiales</taxon>
        <taxon>Alcaligenaceae</taxon>
        <taxon>Orrella</taxon>
    </lineage>
</organism>
<feature type="active site" evidence="3">
    <location>
        <position position="158"/>
    </location>
</feature>
<name>A0A2R4XJ65_9BURK</name>
<comment type="similarity">
    <text evidence="1">Belongs to the 'GDXG' lipolytic enzyme family.</text>
</comment>
<proteinExistence type="inferred from homology"/>
<reference evidence="5 6" key="1">
    <citation type="submission" date="2018-04" db="EMBL/GenBank/DDBJ databases">
        <title>Bordetella sp. HZ20 isolated from seawater.</title>
        <authorList>
            <person name="Sun C."/>
        </authorList>
    </citation>
    <scope>NUCLEOTIDE SEQUENCE [LARGE SCALE GENOMIC DNA]</scope>
    <source>
        <strain evidence="5 6">HZ20</strain>
    </source>
</reference>
<dbReference type="InterPro" id="IPR033140">
    <property type="entry name" value="Lipase_GDXG_put_SER_AS"/>
</dbReference>
<dbReference type="OrthoDB" id="9794445at2"/>
<dbReference type="InterPro" id="IPR013094">
    <property type="entry name" value="AB_hydrolase_3"/>
</dbReference>
<evidence type="ECO:0000313" key="5">
    <source>
        <dbReference type="EMBL" id="AWB33759.1"/>
    </source>
</evidence>
<dbReference type="PANTHER" id="PTHR48081">
    <property type="entry name" value="AB HYDROLASE SUPERFAMILY PROTEIN C4A8.06C"/>
    <property type="match status" value="1"/>
</dbReference>
<dbReference type="InterPro" id="IPR029058">
    <property type="entry name" value="AB_hydrolase_fold"/>
</dbReference>
<protein>
    <submittedName>
        <fullName evidence="5">Acetyl hydrolase</fullName>
    </submittedName>
</protein>
<dbReference type="KEGG" id="boz:DBV39_08630"/>
<evidence type="ECO:0000259" key="4">
    <source>
        <dbReference type="Pfam" id="PF07859"/>
    </source>
</evidence>
<keyword evidence="2 5" id="KW-0378">Hydrolase</keyword>
<dbReference type="InterPro" id="IPR050300">
    <property type="entry name" value="GDXG_lipolytic_enzyme"/>
</dbReference>
<dbReference type="FunFam" id="3.40.50.1820:FF:000089">
    <property type="entry name" value="Alpha/beta hydrolase"/>
    <property type="match status" value="1"/>
</dbReference>
<accession>A0A2R4XJ65</accession>
<evidence type="ECO:0000256" key="2">
    <source>
        <dbReference type="ARBA" id="ARBA00022801"/>
    </source>
</evidence>
<dbReference type="Pfam" id="PF07859">
    <property type="entry name" value="Abhydrolase_3"/>
    <property type="match status" value="1"/>
</dbReference>
<dbReference type="Gene3D" id="3.40.50.1820">
    <property type="entry name" value="alpha/beta hydrolase"/>
    <property type="match status" value="1"/>
</dbReference>
<gene>
    <name evidence="5" type="ORF">DBV39_08630</name>
</gene>
<feature type="domain" description="Alpha/beta hydrolase fold-3" evidence="4">
    <location>
        <begin position="81"/>
        <end position="286"/>
    </location>
</feature>